<evidence type="ECO:0000313" key="4">
    <source>
        <dbReference type="Proteomes" id="UP001500266"/>
    </source>
</evidence>
<dbReference type="EMBL" id="BAABDO010000006">
    <property type="protein sequence ID" value="GAA4130045.1"/>
    <property type="molecule type" value="Genomic_DNA"/>
</dbReference>
<accession>A0ABP7Y375</accession>
<name>A0ABP7Y375_9ACTN</name>
<evidence type="ECO:0000313" key="3">
    <source>
        <dbReference type="EMBL" id="GAA4130045.1"/>
    </source>
</evidence>
<feature type="compositionally biased region" description="Basic and acidic residues" evidence="1">
    <location>
        <begin position="1"/>
        <end position="15"/>
    </location>
</feature>
<feature type="compositionally biased region" description="Low complexity" evidence="1">
    <location>
        <begin position="81"/>
        <end position="92"/>
    </location>
</feature>
<dbReference type="Proteomes" id="UP001500266">
    <property type="component" value="Unassembled WGS sequence"/>
</dbReference>
<comment type="caution">
    <text evidence="3">The sequence shown here is derived from an EMBL/GenBank/DDBJ whole genome shotgun (WGS) entry which is preliminary data.</text>
</comment>
<protein>
    <submittedName>
        <fullName evidence="3">Uncharacterized protein</fullName>
    </submittedName>
</protein>
<evidence type="ECO:0000256" key="1">
    <source>
        <dbReference type="SAM" id="MobiDB-lite"/>
    </source>
</evidence>
<feature type="transmembrane region" description="Helical" evidence="2">
    <location>
        <begin position="105"/>
        <end position="124"/>
    </location>
</feature>
<keyword evidence="2" id="KW-0812">Transmembrane</keyword>
<reference evidence="4" key="1">
    <citation type="journal article" date="2019" name="Int. J. Syst. Evol. Microbiol.">
        <title>The Global Catalogue of Microorganisms (GCM) 10K type strain sequencing project: providing services to taxonomists for standard genome sequencing and annotation.</title>
        <authorList>
            <consortium name="The Broad Institute Genomics Platform"/>
            <consortium name="The Broad Institute Genome Sequencing Center for Infectious Disease"/>
            <person name="Wu L."/>
            <person name="Ma J."/>
        </authorList>
    </citation>
    <scope>NUCLEOTIDE SEQUENCE [LARGE SCALE GENOMIC DNA]</scope>
    <source>
        <strain evidence="4">JCM 17316</strain>
    </source>
</reference>
<proteinExistence type="predicted"/>
<keyword evidence="2" id="KW-1133">Transmembrane helix</keyword>
<feature type="region of interest" description="Disordered" evidence="1">
    <location>
        <begin position="1"/>
        <end position="99"/>
    </location>
</feature>
<keyword evidence="4" id="KW-1185">Reference proteome</keyword>
<evidence type="ECO:0000256" key="2">
    <source>
        <dbReference type="SAM" id="Phobius"/>
    </source>
</evidence>
<sequence>MTHRAPFHDPGDRPRQAAGGRDAPPPAGPDPGGERPGGTAPRGVPAAGRYSRTARNGIAQPAARPPARQRGRPRPEQDGLPDGAADGSAGAARPRRRMRPADRRFLQAMALVTLLPALVGLHWLDDTRTIQQRLERPEKPTTVAKDKVGVLADTRWLFVRRTVAQAPLNPDPNVAEVRMVVAIKPLTQEGAKTVGSFGMSYRLRDDEGHIWSATALPSSTPRAGAITLLTVRGVLPRAKAQTATLEVRPPTTYRPKEPLPSLRFAS</sequence>
<organism evidence="3 4">
    <name type="scientific">Actinomadura keratinilytica</name>
    <dbReference type="NCBI Taxonomy" id="547461"/>
    <lineage>
        <taxon>Bacteria</taxon>
        <taxon>Bacillati</taxon>
        <taxon>Actinomycetota</taxon>
        <taxon>Actinomycetes</taxon>
        <taxon>Streptosporangiales</taxon>
        <taxon>Thermomonosporaceae</taxon>
        <taxon>Actinomadura</taxon>
    </lineage>
</organism>
<gene>
    <name evidence="3" type="ORF">GCM10022416_07110</name>
</gene>
<keyword evidence="2" id="KW-0472">Membrane</keyword>